<comment type="caution">
    <text evidence="4">The sequence shown here is derived from an EMBL/GenBank/DDBJ whole genome shotgun (WGS) entry which is preliminary data.</text>
</comment>
<dbReference type="Pfam" id="PF07686">
    <property type="entry name" value="V-set"/>
    <property type="match status" value="1"/>
</dbReference>
<name>A0A2J8IMU2_PANTR</name>
<dbReference type="AlphaFoldDB" id="A0A2J8IMU2"/>
<evidence type="ECO:0000313" key="4">
    <source>
        <dbReference type="EMBL" id="PNI11823.1"/>
    </source>
</evidence>
<dbReference type="Proteomes" id="UP000236370">
    <property type="component" value="Unassembled WGS sequence"/>
</dbReference>
<keyword evidence="1" id="KW-0393">Immunoglobulin domain</keyword>
<dbReference type="InterPro" id="IPR007110">
    <property type="entry name" value="Ig-like_dom"/>
</dbReference>
<feature type="signal peptide" evidence="2">
    <location>
        <begin position="1"/>
        <end position="19"/>
    </location>
</feature>
<organism evidence="4 5">
    <name type="scientific">Pan troglodytes</name>
    <name type="common">Chimpanzee</name>
    <dbReference type="NCBI Taxonomy" id="9598"/>
    <lineage>
        <taxon>Eukaryota</taxon>
        <taxon>Metazoa</taxon>
        <taxon>Chordata</taxon>
        <taxon>Craniata</taxon>
        <taxon>Vertebrata</taxon>
        <taxon>Euteleostomi</taxon>
        <taxon>Mammalia</taxon>
        <taxon>Eutheria</taxon>
        <taxon>Euarchontoglires</taxon>
        <taxon>Primates</taxon>
        <taxon>Haplorrhini</taxon>
        <taxon>Catarrhini</taxon>
        <taxon>Hominidae</taxon>
        <taxon>Pan</taxon>
    </lineage>
</organism>
<dbReference type="InterPro" id="IPR003599">
    <property type="entry name" value="Ig_sub"/>
</dbReference>
<reference evidence="4 5" key="1">
    <citation type="submission" date="2017-12" db="EMBL/GenBank/DDBJ databases">
        <title>High-resolution comparative analysis of great ape genomes.</title>
        <authorList>
            <person name="Pollen A."/>
            <person name="Hastie A."/>
            <person name="Hormozdiari F."/>
            <person name="Dougherty M."/>
            <person name="Liu R."/>
            <person name="Chaisson M."/>
            <person name="Hoppe E."/>
            <person name="Hill C."/>
            <person name="Pang A."/>
            <person name="Hillier L."/>
            <person name="Baker C."/>
            <person name="Armstrong J."/>
            <person name="Shendure J."/>
            <person name="Paten B."/>
            <person name="Wilson R."/>
            <person name="Chao H."/>
            <person name="Schneider V."/>
            <person name="Ventura M."/>
            <person name="Kronenberg Z."/>
            <person name="Murali S."/>
            <person name="Gordon D."/>
            <person name="Cantsilieris S."/>
            <person name="Munson K."/>
            <person name="Nelson B."/>
            <person name="Raja A."/>
            <person name="Underwood J."/>
            <person name="Diekhans M."/>
            <person name="Fiddes I."/>
            <person name="Haussler D."/>
            <person name="Eichler E."/>
        </authorList>
    </citation>
    <scope>NUCLEOTIDE SEQUENCE [LARGE SCALE GENOMIC DNA]</scope>
    <source>
        <strain evidence="4">Yerkes chimp pedigree #C0471</strain>
    </source>
</reference>
<dbReference type="FunFam" id="2.60.40.10:FF:002853">
    <property type="entry name" value="IGLV2-33 isoform 1"/>
    <property type="match status" value="1"/>
</dbReference>
<dbReference type="EMBL" id="NBAG03000687">
    <property type="protein sequence ID" value="PNI11823.1"/>
    <property type="molecule type" value="Genomic_DNA"/>
</dbReference>
<dbReference type="InterPro" id="IPR013106">
    <property type="entry name" value="Ig_V-set"/>
</dbReference>
<dbReference type="InterPro" id="IPR036179">
    <property type="entry name" value="Ig-like_dom_sf"/>
</dbReference>
<keyword evidence="2" id="KW-0732">Signal</keyword>
<gene>
    <name evidence="4" type="ORF">CK820_G0054766</name>
</gene>
<dbReference type="SMART" id="SM00409">
    <property type="entry name" value="IG"/>
    <property type="match status" value="1"/>
</dbReference>
<dbReference type="PANTHER" id="PTHR23267">
    <property type="entry name" value="IMMUNOGLOBULIN LIGHT CHAIN"/>
    <property type="match status" value="1"/>
</dbReference>
<sequence length="118" mass="12686">MAWALLLLTLLTQGTGSWAQSALTQPPFVSGAPGQSVTISCTGTSSDVGDYDHVFWYQKRLSTTSRLLIYNVNTRPSGISDLFSGSKSGNMASLTISGLKSEVEANYHCSLYSSSYTF</sequence>
<dbReference type="SMR" id="A0A2J8IMU2"/>
<dbReference type="SUPFAM" id="SSF48726">
    <property type="entry name" value="Immunoglobulin"/>
    <property type="match status" value="1"/>
</dbReference>
<dbReference type="InterPro" id="IPR050150">
    <property type="entry name" value="IgV_Light_Chain"/>
</dbReference>
<evidence type="ECO:0000256" key="2">
    <source>
        <dbReference type="SAM" id="SignalP"/>
    </source>
</evidence>
<evidence type="ECO:0000259" key="3">
    <source>
        <dbReference type="PROSITE" id="PS50835"/>
    </source>
</evidence>
<dbReference type="InterPro" id="IPR013783">
    <property type="entry name" value="Ig-like_fold"/>
</dbReference>
<evidence type="ECO:0000313" key="5">
    <source>
        <dbReference type="Proteomes" id="UP000236370"/>
    </source>
</evidence>
<dbReference type="PROSITE" id="PS50835">
    <property type="entry name" value="IG_LIKE"/>
    <property type="match status" value="1"/>
</dbReference>
<dbReference type="Gene3D" id="2.60.40.10">
    <property type="entry name" value="Immunoglobulins"/>
    <property type="match status" value="1"/>
</dbReference>
<feature type="non-terminal residue" evidence="4">
    <location>
        <position position="118"/>
    </location>
</feature>
<feature type="domain" description="Ig-like" evidence="3">
    <location>
        <begin position="34"/>
        <end position="118"/>
    </location>
</feature>
<accession>A0A2J8IMU2</accession>
<dbReference type="SMART" id="SM00406">
    <property type="entry name" value="IGv"/>
    <property type="match status" value="1"/>
</dbReference>
<dbReference type="GO" id="GO:0005576">
    <property type="term" value="C:extracellular region"/>
    <property type="evidence" value="ECO:0007669"/>
    <property type="project" value="UniProtKB-ARBA"/>
</dbReference>
<feature type="chain" id="PRO_5014405639" evidence="2">
    <location>
        <begin position="20"/>
        <end position="118"/>
    </location>
</feature>
<protein>
    <submittedName>
        <fullName evidence="4">IGLV2-33 isoform 1</fullName>
    </submittedName>
</protein>
<evidence type="ECO:0000256" key="1">
    <source>
        <dbReference type="ARBA" id="ARBA00023319"/>
    </source>
</evidence>
<proteinExistence type="predicted"/>